<comment type="similarity">
    <text evidence="1">Belongs to the glycosyltransferase 2 family.</text>
</comment>
<dbReference type="SUPFAM" id="SSF53448">
    <property type="entry name" value="Nucleotide-diphospho-sugar transferases"/>
    <property type="match status" value="1"/>
</dbReference>
<evidence type="ECO:0000313" key="5">
    <source>
        <dbReference type="EMBL" id="BCI67844.1"/>
    </source>
</evidence>
<dbReference type="EMBL" id="AP023326">
    <property type="protein sequence ID" value="BCI67844.1"/>
    <property type="molecule type" value="Genomic_DNA"/>
</dbReference>
<keyword evidence="3" id="KW-0808">Transferase</keyword>
<protein>
    <recommendedName>
        <fullName evidence="4">Glycosyltransferase 2-like domain-containing protein</fullName>
    </recommendedName>
</protein>
<dbReference type="InterPro" id="IPR029044">
    <property type="entry name" value="Nucleotide-diphossugar_trans"/>
</dbReference>
<evidence type="ECO:0000313" key="6">
    <source>
        <dbReference type="Proteomes" id="UP000515220"/>
    </source>
</evidence>
<feature type="domain" description="Glycosyltransferase 2-like" evidence="4">
    <location>
        <begin position="127"/>
        <end position="212"/>
    </location>
</feature>
<dbReference type="GO" id="GO:0016757">
    <property type="term" value="F:glycosyltransferase activity"/>
    <property type="evidence" value="ECO:0007669"/>
    <property type="project" value="UniProtKB-KW"/>
</dbReference>
<organism evidence="5 6">
    <name type="scientific">Acetobacter aceti</name>
    <dbReference type="NCBI Taxonomy" id="435"/>
    <lineage>
        <taxon>Bacteria</taxon>
        <taxon>Pseudomonadati</taxon>
        <taxon>Pseudomonadota</taxon>
        <taxon>Alphaproteobacteria</taxon>
        <taxon>Acetobacterales</taxon>
        <taxon>Acetobacteraceae</taxon>
        <taxon>Acetobacter</taxon>
        <taxon>Acetobacter subgen. Acetobacter</taxon>
    </lineage>
</organism>
<dbReference type="InterPro" id="IPR001173">
    <property type="entry name" value="Glyco_trans_2-like"/>
</dbReference>
<dbReference type="PANTHER" id="PTHR43179:SF12">
    <property type="entry name" value="GALACTOFURANOSYLTRANSFERASE GLFT2"/>
    <property type="match status" value="1"/>
</dbReference>
<keyword evidence="2" id="KW-0328">Glycosyltransferase</keyword>
<gene>
    <name evidence="5" type="ORF">AAJCM20276_24680</name>
</gene>
<dbReference type="AlphaFoldDB" id="A0A6S6PRV8"/>
<evidence type="ECO:0000256" key="3">
    <source>
        <dbReference type="ARBA" id="ARBA00022679"/>
    </source>
</evidence>
<evidence type="ECO:0000256" key="1">
    <source>
        <dbReference type="ARBA" id="ARBA00006739"/>
    </source>
</evidence>
<reference evidence="5 6" key="1">
    <citation type="submission" date="2020-07" db="EMBL/GenBank/DDBJ databases">
        <title>Complete Genome Sequence of an acetic acid bacterium, Acetobacter aceti JCM20276.</title>
        <authorList>
            <person name="Hirose Y."/>
            <person name="Mihara H."/>
        </authorList>
    </citation>
    <scope>NUCLEOTIDE SEQUENCE [LARGE SCALE GENOMIC DNA]</scope>
    <source>
        <strain evidence="5 6">JCM20276</strain>
    </source>
</reference>
<dbReference type="Proteomes" id="UP000515220">
    <property type="component" value="Chromosome"/>
</dbReference>
<name>A0A6S6PRV8_ACEAC</name>
<dbReference type="Pfam" id="PF00535">
    <property type="entry name" value="Glycos_transf_2"/>
    <property type="match status" value="1"/>
</dbReference>
<accession>A0A6S6PRV8</accession>
<sequence length="367" mass="41694">MIEGVKYSLDHVEITAEDIRIYGWLIAPVSITNVTLTDALGTVHPIPPSQWSIPSPDVERAFGAAGHEARFVIMCALSGFIGLSAFSELHLNFHSEMSVYRISVPLNPERRLAIKKKISGKLKIGIGVTTFNRKEELKKTISNIKKFTSYNNTLFIADDGSSDGTTDEIKNYNNINFFSGKNRGISWNKNRALYYLSEIESCDVIIILEDDTRPVIPGWEDEWINATIIHGHVNLFAPWFPDPLHGNGTWNAPYMANCLTAQCSAFSKKAIAYAGYFDSRFKGYGHEHIEHTTRLIKLGYGGRARSYVTLKSQFEFAEVPSFFSTEQAEENRKIVGQLFEEIPYRSPWHNEQELMEFRHEMQRVISI</sequence>
<evidence type="ECO:0000256" key="2">
    <source>
        <dbReference type="ARBA" id="ARBA00022676"/>
    </source>
</evidence>
<dbReference type="Gene3D" id="3.90.550.10">
    <property type="entry name" value="Spore Coat Polysaccharide Biosynthesis Protein SpsA, Chain A"/>
    <property type="match status" value="1"/>
</dbReference>
<dbReference type="RefSeq" id="WP_099348399.1">
    <property type="nucleotide sequence ID" value="NZ_AP023326.1"/>
</dbReference>
<evidence type="ECO:0000259" key="4">
    <source>
        <dbReference type="Pfam" id="PF00535"/>
    </source>
</evidence>
<proteinExistence type="inferred from homology"/>
<dbReference type="PANTHER" id="PTHR43179">
    <property type="entry name" value="RHAMNOSYLTRANSFERASE WBBL"/>
    <property type="match status" value="1"/>
</dbReference>